<keyword evidence="3" id="KW-0812">Transmembrane</keyword>
<evidence type="ECO:0000256" key="3">
    <source>
        <dbReference type="SAM" id="Phobius"/>
    </source>
</evidence>
<evidence type="ECO:0000313" key="5">
    <source>
        <dbReference type="EMBL" id="KRN81093.1"/>
    </source>
</evidence>
<evidence type="ECO:0000256" key="2">
    <source>
        <dbReference type="SAM" id="MobiDB-lite"/>
    </source>
</evidence>
<dbReference type="EMBL" id="JQBK01000085">
    <property type="protein sequence ID" value="KRN81093.1"/>
    <property type="molecule type" value="Genomic_DNA"/>
</dbReference>
<dbReference type="AlphaFoldDB" id="A0A0R2K1P4"/>
<comment type="caution">
    <text evidence="5">The sequence shown here is derived from an EMBL/GenBank/DDBJ whole genome shotgun (WGS) entry which is preliminary data.</text>
</comment>
<sequence length="357" mass="40078">MPQRKSQYTQADSSFRDEEMQTDEPLQRRHQTPHHRLKGCFFWFLLFFVVVLLAGGHYIYQKYRTAHSTINTIHKETGVQKARDTQAALKQGRPISFLLMGTDTGALGRTYKGRTDTLVLAVLNPKSEAMTLVSLPRDTKVAVYGHESDYPAKLNAAYAYDGSASAVRTVQKYLNVPIDYYATINMGGLENLINAVGGVDVSPTLTFSYAGYSFTKGQKTHMNGKKALAYVRMRYSDPQGDYGRQERQRQVLMSVAMEATQVENLLNEKFLNTVSKQMTTDLSFNDMLLLAAKYRKATHHMNSTHLQGQSSMISGQSFEVPDESEKQRITDLLRKALDLSPDQTGSTLSSSDEINVN</sequence>
<feature type="compositionally biased region" description="Polar residues" evidence="2">
    <location>
        <begin position="1"/>
        <end position="13"/>
    </location>
</feature>
<feature type="domain" description="Cell envelope-related transcriptional attenuator" evidence="4">
    <location>
        <begin position="114"/>
        <end position="259"/>
    </location>
</feature>
<organism evidence="5 6">
    <name type="scientific">Ligilactobacillus acidipiscis</name>
    <dbReference type="NCBI Taxonomy" id="89059"/>
    <lineage>
        <taxon>Bacteria</taxon>
        <taxon>Bacillati</taxon>
        <taxon>Bacillota</taxon>
        <taxon>Bacilli</taxon>
        <taxon>Lactobacillales</taxon>
        <taxon>Lactobacillaceae</taxon>
        <taxon>Ligilactobacillus</taxon>
    </lineage>
</organism>
<accession>A0A0R2K1P4</accession>
<dbReference type="Proteomes" id="UP000051491">
    <property type="component" value="Unassembled WGS sequence"/>
</dbReference>
<keyword evidence="3" id="KW-1133">Transmembrane helix</keyword>
<dbReference type="InterPro" id="IPR004474">
    <property type="entry name" value="LytR_CpsA_psr"/>
</dbReference>
<evidence type="ECO:0000256" key="1">
    <source>
        <dbReference type="ARBA" id="ARBA00006068"/>
    </source>
</evidence>
<evidence type="ECO:0000313" key="6">
    <source>
        <dbReference type="Proteomes" id="UP000051491"/>
    </source>
</evidence>
<dbReference type="InterPro" id="IPR050922">
    <property type="entry name" value="LytR/CpsA/Psr_CW_biosynth"/>
</dbReference>
<reference evidence="5 6" key="1">
    <citation type="journal article" date="2015" name="Genome Announc.">
        <title>Expanding the biotechnology potential of lactobacilli through comparative genomics of 213 strains and associated genera.</title>
        <authorList>
            <person name="Sun Z."/>
            <person name="Harris H.M."/>
            <person name="McCann A."/>
            <person name="Guo C."/>
            <person name="Argimon S."/>
            <person name="Zhang W."/>
            <person name="Yang X."/>
            <person name="Jeffery I.B."/>
            <person name="Cooney J.C."/>
            <person name="Kagawa T.F."/>
            <person name="Liu W."/>
            <person name="Song Y."/>
            <person name="Salvetti E."/>
            <person name="Wrobel A."/>
            <person name="Rasinkangas P."/>
            <person name="Parkhill J."/>
            <person name="Rea M.C."/>
            <person name="O'Sullivan O."/>
            <person name="Ritari J."/>
            <person name="Douillard F.P."/>
            <person name="Paul Ross R."/>
            <person name="Yang R."/>
            <person name="Briner A.E."/>
            <person name="Felis G.E."/>
            <person name="de Vos W.M."/>
            <person name="Barrangou R."/>
            <person name="Klaenhammer T.R."/>
            <person name="Caufield P.W."/>
            <person name="Cui Y."/>
            <person name="Zhang H."/>
            <person name="O'Toole P.W."/>
        </authorList>
    </citation>
    <scope>NUCLEOTIDE SEQUENCE [LARGE SCALE GENOMIC DNA]</scope>
    <source>
        <strain evidence="5 6">DSM 15353</strain>
    </source>
</reference>
<dbReference type="PANTHER" id="PTHR33392">
    <property type="entry name" value="POLYISOPRENYL-TEICHOIC ACID--PEPTIDOGLYCAN TEICHOIC ACID TRANSFERASE TAGU"/>
    <property type="match status" value="1"/>
</dbReference>
<gene>
    <name evidence="5" type="ORF">IV43_GL002132</name>
</gene>
<name>A0A0R2K1P4_9LACO</name>
<dbReference type="PANTHER" id="PTHR33392:SF6">
    <property type="entry name" value="POLYISOPRENYL-TEICHOIC ACID--PEPTIDOGLYCAN TEICHOIC ACID TRANSFERASE TAGU"/>
    <property type="match status" value="1"/>
</dbReference>
<feature type="region of interest" description="Disordered" evidence="2">
    <location>
        <begin position="1"/>
        <end position="31"/>
    </location>
</feature>
<feature type="compositionally biased region" description="Polar residues" evidence="2">
    <location>
        <begin position="305"/>
        <end position="317"/>
    </location>
</feature>
<dbReference type="Pfam" id="PF03816">
    <property type="entry name" value="LytR_cpsA_psr"/>
    <property type="match status" value="1"/>
</dbReference>
<dbReference type="RefSeq" id="WP_056988149.1">
    <property type="nucleotide sequence ID" value="NZ_JQBK01000085.1"/>
</dbReference>
<dbReference type="STRING" id="89059.LAC1533_0709"/>
<comment type="similarity">
    <text evidence="1">Belongs to the LytR/CpsA/Psr (LCP) family.</text>
</comment>
<keyword evidence="3" id="KW-0472">Membrane</keyword>
<dbReference type="Gene3D" id="3.40.630.190">
    <property type="entry name" value="LCP protein"/>
    <property type="match status" value="1"/>
</dbReference>
<dbReference type="NCBIfam" id="TIGR00350">
    <property type="entry name" value="lytR_cpsA_psr"/>
    <property type="match status" value="1"/>
</dbReference>
<feature type="transmembrane region" description="Helical" evidence="3">
    <location>
        <begin position="40"/>
        <end position="60"/>
    </location>
</feature>
<feature type="region of interest" description="Disordered" evidence="2">
    <location>
        <begin position="305"/>
        <end position="325"/>
    </location>
</feature>
<proteinExistence type="inferred from homology"/>
<evidence type="ECO:0000259" key="4">
    <source>
        <dbReference type="Pfam" id="PF03816"/>
    </source>
</evidence>
<dbReference type="PATRIC" id="fig|89059.3.peg.2252"/>
<dbReference type="OrthoDB" id="27330at2"/>
<protein>
    <submittedName>
        <fullName evidence="5">LytR family transcriptional regulator</fullName>
    </submittedName>
</protein>